<dbReference type="Proteomes" id="UP000746747">
    <property type="component" value="Unassembled WGS sequence"/>
</dbReference>
<keyword evidence="2" id="KW-0677">Repeat</keyword>
<evidence type="ECO:0000256" key="5">
    <source>
        <dbReference type="PROSITE-ProRule" id="PRU00042"/>
    </source>
</evidence>
<keyword evidence="4" id="KW-0862">Zinc</keyword>
<evidence type="ECO:0000256" key="1">
    <source>
        <dbReference type="ARBA" id="ARBA00022723"/>
    </source>
</evidence>
<evidence type="ECO:0000313" key="7">
    <source>
        <dbReference type="EMBL" id="CAG9538361.1"/>
    </source>
</evidence>
<dbReference type="InterPro" id="IPR050688">
    <property type="entry name" value="Zinc_finger/UBP_domain"/>
</dbReference>
<feature type="domain" description="C2H2-type" evidence="6">
    <location>
        <begin position="248"/>
        <end position="275"/>
    </location>
</feature>
<dbReference type="PROSITE" id="PS00028">
    <property type="entry name" value="ZINC_FINGER_C2H2_1"/>
    <property type="match status" value="2"/>
</dbReference>
<evidence type="ECO:0000259" key="6">
    <source>
        <dbReference type="PROSITE" id="PS50157"/>
    </source>
</evidence>
<name>A0A8J2Q8Q1_9BILA</name>
<dbReference type="PANTHER" id="PTHR24403:SF105">
    <property type="entry name" value="ZINC FINGER PROTEIN 2-LIKE ISOFORM X1"/>
    <property type="match status" value="1"/>
</dbReference>
<dbReference type="SMART" id="SM00355">
    <property type="entry name" value="ZnF_C2H2"/>
    <property type="match status" value="12"/>
</dbReference>
<dbReference type="GO" id="GO:0005634">
    <property type="term" value="C:nucleus"/>
    <property type="evidence" value="ECO:0007669"/>
    <property type="project" value="TreeGrafter"/>
</dbReference>
<reference evidence="7" key="1">
    <citation type="submission" date="2021-09" db="EMBL/GenBank/DDBJ databases">
        <authorList>
            <consortium name="Pathogen Informatics"/>
        </authorList>
    </citation>
    <scope>NUCLEOTIDE SEQUENCE</scope>
</reference>
<proteinExistence type="predicted"/>
<dbReference type="EMBL" id="CAKAEH010001648">
    <property type="protein sequence ID" value="CAG9538361.1"/>
    <property type="molecule type" value="Genomic_DNA"/>
</dbReference>
<dbReference type="InterPro" id="IPR036236">
    <property type="entry name" value="Znf_C2H2_sf"/>
</dbReference>
<gene>
    <name evidence="7" type="ORF">CJOHNSTONI_LOCUS8077</name>
</gene>
<keyword evidence="1" id="KW-0479">Metal-binding</keyword>
<evidence type="ECO:0000256" key="4">
    <source>
        <dbReference type="ARBA" id="ARBA00022833"/>
    </source>
</evidence>
<dbReference type="PANTHER" id="PTHR24403">
    <property type="entry name" value="ZINC FINGER PROTEIN"/>
    <property type="match status" value="1"/>
</dbReference>
<protein>
    <recommendedName>
        <fullName evidence="6">C2H2-type domain-containing protein</fullName>
    </recommendedName>
</protein>
<keyword evidence="3 5" id="KW-0863">Zinc-finger</keyword>
<dbReference type="Gene3D" id="3.30.160.60">
    <property type="entry name" value="Classic Zinc Finger"/>
    <property type="match status" value="3"/>
</dbReference>
<accession>A0A8J2Q8Q1</accession>
<feature type="domain" description="C2H2-type" evidence="6">
    <location>
        <begin position="80"/>
        <end position="107"/>
    </location>
</feature>
<dbReference type="PROSITE" id="PS50157">
    <property type="entry name" value="ZINC_FINGER_C2H2_2"/>
    <property type="match status" value="2"/>
</dbReference>
<dbReference type="InterPro" id="IPR013087">
    <property type="entry name" value="Znf_C2H2_type"/>
</dbReference>
<comment type="caution">
    <text evidence="7">The sequence shown here is derived from an EMBL/GenBank/DDBJ whole genome shotgun (WGS) entry which is preliminary data.</text>
</comment>
<dbReference type="OrthoDB" id="5815677at2759"/>
<evidence type="ECO:0000256" key="2">
    <source>
        <dbReference type="ARBA" id="ARBA00022737"/>
    </source>
</evidence>
<organism evidence="7 8">
    <name type="scientific">Cercopithifilaria johnstoni</name>
    <dbReference type="NCBI Taxonomy" id="2874296"/>
    <lineage>
        <taxon>Eukaryota</taxon>
        <taxon>Metazoa</taxon>
        <taxon>Ecdysozoa</taxon>
        <taxon>Nematoda</taxon>
        <taxon>Chromadorea</taxon>
        <taxon>Rhabditida</taxon>
        <taxon>Spirurina</taxon>
        <taxon>Spiruromorpha</taxon>
        <taxon>Filarioidea</taxon>
        <taxon>Onchocercidae</taxon>
        <taxon>Cercopithifilaria</taxon>
    </lineage>
</organism>
<sequence>MRSYQMDSVISNITKGWITKRAAFLIPTKPDLSCDGQECFAAVPLHDFEKVEKCGECPYTSRHICDLRTHAQMYIGKREFACGQCTYSTKRSHVLNAHLQLHMAEKEDITAISNIARKEDGFRNHSILRHGKIVEERSDHQLFCRWCPYRTRICATLFVHHRNHLRNSRLRCGNCTFSTSIETKLRDHVKFYPPIEPLSNASLIKHTASKKHAKLPNGDYSCQECSFTCNGYGKFWHHKQKHRKASRYQCDLCSYSVASNFCLMKHRQSHTNHDSPKSCGTKMEELIVIKDYYSEEISTHGITAVEGVVKKKKCIVNSKNELWLNCTKDAKIYQFNLSRIASKLPNFKAMNDTELVSMIFRYKHCPYYGTDEVLFKYHEEMHVGHRQYSCNICTYSSFCPISLHWHLNLHFPSLPSRSTAKNRKRLIRHRYHQNPETIPSDVKVHQCSICPYKTAYEDRLQQHRLYHALHIQQRLITSIKRAGQNISEPFMRPKIRRPEKHLDGQFTCSKCSFRCGTIIAYNTHSEKHGAESFFKCELCDYSSGTKNAVDFHIAMHHLDVPISFFYKKAVTNSDESQIKLNSDIDHRKYPQQILSCCRCDYRTFMIIEFIHHWEQMHCSRTQKDGRQIAEELRMDMMHSNWIRTVDN</sequence>
<evidence type="ECO:0000256" key="3">
    <source>
        <dbReference type="ARBA" id="ARBA00022771"/>
    </source>
</evidence>
<dbReference type="SUPFAM" id="SSF57667">
    <property type="entry name" value="beta-beta-alpha zinc fingers"/>
    <property type="match status" value="2"/>
</dbReference>
<dbReference type="GO" id="GO:0045944">
    <property type="term" value="P:positive regulation of transcription by RNA polymerase II"/>
    <property type="evidence" value="ECO:0007669"/>
    <property type="project" value="TreeGrafter"/>
</dbReference>
<dbReference type="AlphaFoldDB" id="A0A8J2Q8Q1"/>
<dbReference type="GO" id="GO:0008270">
    <property type="term" value="F:zinc ion binding"/>
    <property type="evidence" value="ECO:0007669"/>
    <property type="project" value="UniProtKB-KW"/>
</dbReference>
<keyword evidence="8" id="KW-1185">Reference proteome</keyword>
<evidence type="ECO:0000313" key="8">
    <source>
        <dbReference type="Proteomes" id="UP000746747"/>
    </source>
</evidence>